<dbReference type="AlphaFoldDB" id="A0A397SUH6"/>
<dbReference type="STRING" id="658196.A0A397SUH6"/>
<sequence length="251" mass="28542">MELQNYLKKYEYAMVLKHAENGDLRKYIRKCFSTQNSNDIQGVLPYIAPEVLRNNPYTKQSEVYSMGSDEKVEELLTEEECEKKFDTKTFITIAYTNKVLGKHKSKTTESDKKALAWLHVQVKDEKLEKEILESCVSKPETVKKDQPAVPKPVSDIPKEKEPEKPECSSTDVELDDVEEIIKLDNDVDDHEKADAFDTVKSSITKEIIQNVVSKQNEDGSIEASKDICTQLNVSSEETTAVKIAYLKNLAD</sequence>
<evidence type="ECO:0008006" key="4">
    <source>
        <dbReference type="Google" id="ProtNLM"/>
    </source>
</evidence>
<accession>A0A397SUH6</accession>
<feature type="region of interest" description="Disordered" evidence="1">
    <location>
        <begin position="140"/>
        <end position="169"/>
    </location>
</feature>
<keyword evidence="3" id="KW-1185">Reference proteome</keyword>
<comment type="caution">
    <text evidence="2">The sequence shown here is derived from an EMBL/GenBank/DDBJ whole genome shotgun (WGS) entry which is preliminary data.</text>
</comment>
<organism evidence="2 3">
    <name type="scientific">Glomus cerebriforme</name>
    <dbReference type="NCBI Taxonomy" id="658196"/>
    <lineage>
        <taxon>Eukaryota</taxon>
        <taxon>Fungi</taxon>
        <taxon>Fungi incertae sedis</taxon>
        <taxon>Mucoromycota</taxon>
        <taxon>Glomeromycotina</taxon>
        <taxon>Glomeromycetes</taxon>
        <taxon>Glomerales</taxon>
        <taxon>Glomeraceae</taxon>
        <taxon>Glomus</taxon>
    </lineage>
</organism>
<name>A0A397SUH6_9GLOM</name>
<gene>
    <name evidence="2" type="ORF">C1645_739293</name>
</gene>
<dbReference type="EMBL" id="QKYT01000257">
    <property type="protein sequence ID" value="RIA88569.1"/>
    <property type="molecule type" value="Genomic_DNA"/>
</dbReference>
<protein>
    <recommendedName>
        <fullName evidence="4">Protein kinase domain-containing protein</fullName>
    </recommendedName>
</protein>
<dbReference type="OrthoDB" id="2417606at2759"/>
<evidence type="ECO:0000313" key="3">
    <source>
        <dbReference type="Proteomes" id="UP000265703"/>
    </source>
</evidence>
<dbReference type="Proteomes" id="UP000265703">
    <property type="component" value="Unassembled WGS sequence"/>
</dbReference>
<dbReference type="InterPro" id="IPR011009">
    <property type="entry name" value="Kinase-like_dom_sf"/>
</dbReference>
<reference evidence="2 3" key="1">
    <citation type="submission" date="2018-06" db="EMBL/GenBank/DDBJ databases">
        <title>Comparative genomics reveals the genomic features of Rhizophagus irregularis, R. cerebriforme, R. diaphanum and Gigaspora rosea, and their symbiotic lifestyle signature.</title>
        <authorList>
            <person name="Morin E."/>
            <person name="San Clemente H."/>
            <person name="Chen E.C.H."/>
            <person name="De La Providencia I."/>
            <person name="Hainaut M."/>
            <person name="Kuo A."/>
            <person name="Kohler A."/>
            <person name="Murat C."/>
            <person name="Tang N."/>
            <person name="Roy S."/>
            <person name="Loubradou J."/>
            <person name="Henrissat B."/>
            <person name="Grigoriev I.V."/>
            <person name="Corradi N."/>
            <person name="Roux C."/>
            <person name="Martin F.M."/>
        </authorList>
    </citation>
    <scope>NUCLEOTIDE SEQUENCE [LARGE SCALE GENOMIC DNA]</scope>
    <source>
        <strain evidence="2 3">DAOM 227022</strain>
    </source>
</reference>
<dbReference type="Gene3D" id="1.10.510.10">
    <property type="entry name" value="Transferase(Phosphotransferase) domain 1"/>
    <property type="match status" value="1"/>
</dbReference>
<dbReference type="SUPFAM" id="SSF56112">
    <property type="entry name" value="Protein kinase-like (PK-like)"/>
    <property type="match status" value="1"/>
</dbReference>
<evidence type="ECO:0000256" key="1">
    <source>
        <dbReference type="SAM" id="MobiDB-lite"/>
    </source>
</evidence>
<evidence type="ECO:0000313" key="2">
    <source>
        <dbReference type="EMBL" id="RIA88569.1"/>
    </source>
</evidence>
<feature type="compositionally biased region" description="Basic and acidic residues" evidence="1">
    <location>
        <begin position="156"/>
        <end position="166"/>
    </location>
</feature>
<proteinExistence type="predicted"/>